<evidence type="ECO:0000256" key="9">
    <source>
        <dbReference type="ARBA" id="ARBA00022741"/>
    </source>
</evidence>
<dbReference type="Gene3D" id="3.30.470.20">
    <property type="entry name" value="ATP-grasp fold, B domain"/>
    <property type="match status" value="1"/>
</dbReference>
<comment type="pathway">
    <text evidence="3">Carbohydrate biosynthesis; gluconeogenesis.</text>
</comment>
<keyword evidence="11" id="KW-0067">ATP-binding</keyword>
<name>A0ABX0K489_9PROT</name>
<dbReference type="EC" id="2.7.9.2" evidence="5"/>
<evidence type="ECO:0000256" key="1">
    <source>
        <dbReference type="ARBA" id="ARBA00001946"/>
    </source>
</evidence>
<comment type="catalytic activity">
    <reaction evidence="14">
        <text>pyruvate + ATP + H2O = phosphoenolpyruvate + AMP + phosphate + 2 H(+)</text>
        <dbReference type="Rhea" id="RHEA:11364"/>
        <dbReference type="ChEBI" id="CHEBI:15361"/>
        <dbReference type="ChEBI" id="CHEBI:15377"/>
        <dbReference type="ChEBI" id="CHEBI:15378"/>
        <dbReference type="ChEBI" id="CHEBI:30616"/>
        <dbReference type="ChEBI" id="CHEBI:43474"/>
        <dbReference type="ChEBI" id="CHEBI:58702"/>
        <dbReference type="ChEBI" id="CHEBI:456215"/>
        <dbReference type="EC" id="2.7.9.2"/>
    </reaction>
</comment>
<keyword evidence="8" id="KW-0479">Metal-binding</keyword>
<evidence type="ECO:0000313" key="16">
    <source>
        <dbReference type="EMBL" id="NHN90075.1"/>
    </source>
</evidence>
<protein>
    <recommendedName>
        <fullName evidence="6">Phosphoenolpyruvate synthase</fullName>
        <ecNumber evidence="5">2.7.9.2</ecNumber>
    </recommendedName>
    <alternativeName>
        <fullName evidence="13">Pyruvate, water dikinase</fullName>
    </alternativeName>
</protein>
<dbReference type="RefSeq" id="WP_173571293.1">
    <property type="nucleotide sequence ID" value="NZ_WOSY01000029.1"/>
</dbReference>
<evidence type="ECO:0000256" key="8">
    <source>
        <dbReference type="ARBA" id="ARBA00022723"/>
    </source>
</evidence>
<dbReference type="InterPro" id="IPR013815">
    <property type="entry name" value="ATP_grasp_subdomain_1"/>
</dbReference>
<keyword evidence="16" id="KW-0670">Pyruvate</keyword>
<evidence type="ECO:0000256" key="4">
    <source>
        <dbReference type="ARBA" id="ARBA00007837"/>
    </source>
</evidence>
<evidence type="ECO:0000256" key="14">
    <source>
        <dbReference type="ARBA" id="ARBA00047700"/>
    </source>
</evidence>
<dbReference type="Pfam" id="PF01326">
    <property type="entry name" value="PPDK_N"/>
    <property type="match status" value="1"/>
</dbReference>
<dbReference type="EMBL" id="WOSY01000029">
    <property type="protein sequence ID" value="NHN90075.1"/>
    <property type="molecule type" value="Genomic_DNA"/>
</dbReference>
<keyword evidence="10" id="KW-0418">Kinase</keyword>
<evidence type="ECO:0000256" key="6">
    <source>
        <dbReference type="ARBA" id="ARBA00021623"/>
    </source>
</evidence>
<evidence type="ECO:0000259" key="15">
    <source>
        <dbReference type="Pfam" id="PF01326"/>
    </source>
</evidence>
<evidence type="ECO:0000256" key="10">
    <source>
        <dbReference type="ARBA" id="ARBA00022777"/>
    </source>
</evidence>
<comment type="function">
    <text evidence="2">Catalyzes the phosphorylation of pyruvate to phosphoenolpyruvate.</text>
</comment>
<evidence type="ECO:0000256" key="11">
    <source>
        <dbReference type="ARBA" id="ARBA00022840"/>
    </source>
</evidence>
<accession>A0ABX0K489</accession>
<evidence type="ECO:0000313" key="17">
    <source>
        <dbReference type="Proteomes" id="UP000631653"/>
    </source>
</evidence>
<comment type="similarity">
    <text evidence="4">Belongs to the PEP-utilizing enzyme family.</text>
</comment>
<evidence type="ECO:0000256" key="12">
    <source>
        <dbReference type="ARBA" id="ARBA00022842"/>
    </source>
</evidence>
<proteinExistence type="inferred from homology"/>
<dbReference type="PANTHER" id="PTHR43030:SF1">
    <property type="entry name" value="PHOSPHOENOLPYRUVATE SYNTHASE"/>
    <property type="match status" value="1"/>
</dbReference>
<dbReference type="Gene3D" id="3.30.1490.20">
    <property type="entry name" value="ATP-grasp fold, A domain"/>
    <property type="match status" value="1"/>
</dbReference>
<dbReference type="PANTHER" id="PTHR43030">
    <property type="entry name" value="PHOSPHOENOLPYRUVATE SYNTHASE"/>
    <property type="match status" value="1"/>
</dbReference>
<dbReference type="SUPFAM" id="SSF56059">
    <property type="entry name" value="Glutathione synthetase ATP-binding domain-like"/>
    <property type="match status" value="1"/>
</dbReference>
<keyword evidence="12" id="KW-0460">Magnesium</keyword>
<dbReference type="InterPro" id="IPR006319">
    <property type="entry name" value="PEP_synth"/>
</dbReference>
<evidence type="ECO:0000256" key="13">
    <source>
        <dbReference type="ARBA" id="ARBA00033470"/>
    </source>
</evidence>
<keyword evidence="17" id="KW-1185">Reference proteome</keyword>
<dbReference type="InterPro" id="IPR002192">
    <property type="entry name" value="PPDK_AMP/ATP-bd"/>
</dbReference>
<evidence type="ECO:0000256" key="5">
    <source>
        <dbReference type="ARBA" id="ARBA00011996"/>
    </source>
</evidence>
<comment type="cofactor">
    <cofactor evidence="1">
        <name>Mg(2+)</name>
        <dbReference type="ChEBI" id="CHEBI:18420"/>
    </cofactor>
</comment>
<evidence type="ECO:0000256" key="2">
    <source>
        <dbReference type="ARBA" id="ARBA00002988"/>
    </source>
</evidence>
<comment type="caution">
    <text evidence="16">The sequence shown here is derived from an EMBL/GenBank/DDBJ whole genome shotgun (WGS) entry which is preliminary data.</text>
</comment>
<reference evidence="16 17" key="1">
    <citation type="journal article" date="2020" name="Int. J. Syst. Evol. Microbiol.">
        <title>Novel acetic acid bacteria from cider fermentations: Acetobacter conturbans sp. nov. and Acetobacter fallax sp. nov.</title>
        <authorList>
            <person name="Sombolestani A.S."/>
            <person name="Cleenwerck I."/>
            <person name="Cnockaert M."/>
            <person name="Borremans W."/>
            <person name="Wieme A.D."/>
            <person name="De Vuyst L."/>
            <person name="Vandamme P."/>
        </authorList>
    </citation>
    <scope>NUCLEOTIDE SEQUENCE [LARGE SCALE GENOMIC DNA]</scope>
    <source>
        <strain evidence="16 17">LMG 1627</strain>
    </source>
</reference>
<evidence type="ECO:0000256" key="7">
    <source>
        <dbReference type="ARBA" id="ARBA00022679"/>
    </source>
</evidence>
<keyword evidence="9" id="KW-0547">Nucleotide-binding</keyword>
<evidence type="ECO:0000256" key="3">
    <source>
        <dbReference type="ARBA" id="ARBA00004742"/>
    </source>
</evidence>
<gene>
    <name evidence="16" type="ORF">GOB81_15875</name>
</gene>
<sequence>MSADPMILWLDDPAAARNPILGGKFSSLGDSTAAGLPVPPGFGITTCAYRAFMAETGLQEDAARVRRICADLPPEKITAQTRDLVTGILTRPLPPALEAEVRAAYAELARRTAMADVAVAVRSSGESEDLAGASFAGQYETFLWIQGADAVVDHMRRCWAGMFGDAVLSYRHNGEAVAATGDFAICVGVQHMVAARAAGVMFTLDPITGDRSKISIEACWGLGEGVVKGDVTPSQFLVDKVMFSVLKRKVAAQTEEYRFDAAAGRVDFLPLKMECSEASCLSDEEVLALARLAKRIEKDRGAPQDIEWAIGPDGRIAVLQVRPETVWSSKAARPIQPVTSPISHVLARMSGAVSTTKTPS</sequence>
<dbReference type="Proteomes" id="UP000631653">
    <property type="component" value="Unassembled WGS sequence"/>
</dbReference>
<organism evidence="16 17">
    <name type="scientific">Acetobacter conturbans</name>
    <dbReference type="NCBI Taxonomy" id="1737472"/>
    <lineage>
        <taxon>Bacteria</taxon>
        <taxon>Pseudomonadati</taxon>
        <taxon>Pseudomonadota</taxon>
        <taxon>Alphaproteobacteria</taxon>
        <taxon>Acetobacterales</taxon>
        <taxon>Acetobacteraceae</taxon>
        <taxon>Acetobacter</taxon>
    </lineage>
</organism>
<keyword evidence="7" id="KW-0808">Transferase</keyword>
<feature type="domain" description="Pyruvate phosphate dikinase AMP/ATP-binding" evidence="15">
    <location>
        <begin position="19"/>
        <end position="334"/>
    </location>
</feature>